<organism evidence="5 6">
    <name type="scientific">Pseudoalteromonas maricaloris</name>
    <dbReference type="NCBI Taxonomy" id="184924"/>
    <lineage>
        <taxon>Bacteria</taxon>
        <taxon>Pseudomonadati</taxon>
        <taxon>Pseudomonadota</taxon>
        <taxon>Gammaproteobacteria</taxon>
        <taxon>Alteromonadales</taxon>
        <taxon>Pseudoalteromonadaceae</taxon>
        <taxon>Pseudoalteromonas</taxon>
    </lineage>
</organism>
<keyword evidence="3" id="KW-0597">Phosphoprotein</keyword>
<reference evidence="5" key="1">
    <citation type="submission" date="2019-10" db="EMBL/GenBank/DDBJ databases">
        <authorList>
            <person name="Paulsen S."/>
        </authorList>
    </citation>
    <scope>NUCLEOTIDE SEQUENCE</scope>
    <source>
        <strain evidence="5">LMG 19692</strain>
    </source>
</reference>
<keyword evidence="2" id="KW-0596">Phosphopantetheine</keyword>
<dbReference type="InterPro" id="IPR045851">
    <property type="entry name" value="AMP-bd_C_sf"/>
</dbReference>
<feature type="domain" description="Carrier" evidence="4">
    <location>
        <begin position="62"/>
        <end position="137"/>
    </location>
</feature>
<dbReference type="GO" id="GO:0005737">
    <property type="term" value="C:cytoplasm"/>
    <property type="evidence" value="ECO:0007669"/>
    <property type="project" value="TreeGrafter"/>
</dbReference>
<proteinExistence type="predicted"/>
<comment type="cofactor">
    <cofactor evidence="1">
        <name>pantetheine 4'-phosphate</name>
        <dbReference type="ChEBI" id="CHEBI:47942"/>
    </cofactor>
</comment>
<dbReference type="SMART" id="SM00823">
    <property type="entry name" value="PKS_PP"/>
    <property type="match status" value="1"/>
</dbReference>
<evidence type="ECO:0000313" key="5">
    <source>
        <dbReference type="EMBL" id="NLR24481.1"/>
    </source>
</evidence>
<dbReference type="PROSITE" id="PS50075">
    <property type="entry name" value="CARRIER"/>
    <property type="match status" value="1"/>
</dbReference>
<sequence>SLKDEAAFIEAVREQLRKALPDYMVPAAFVVLEALPLTVNGKLNRHALPEPDLDKFTAEYSAPQTETEKTLALIWQRLLGIASVGLGDNFFDLGGHSLLAIKLAARCSEAFEVTLPLREIFNQPKLAALAAFIDSCDRGLQGP</sequence>
<dbReference type="Proteomes" id="UP000646877">
    <property type="component" value="Unassembled WGS sequence"/>
</dbReference>
<evidence type="ECO:0000256" key="3">
    <source>
        <dbReference type="ARBA" id="ARBA00022553"/>
    </source>
</evidence>
<dbReference type="PANTHER" id="PTHR45527:SF1">
    <property type="entry name" value="FATTY ACID SYNTHASE"/>
    <property type="match status" value="1"/>
</dbReference>
<dbReference type="InterPro" id="IPR009081">
    <property type="entry name" value="PP-bd_ACP"/>
</dbReference>
<dbReference type="EMBL" id="WEIA01000094">
    <property type="protein sequence ID" value="NLR24481.1"/>
    <property type="molecule type" value="Genomic_DNA"/>
</dbReference>
<dbReference type="Pfam" id="PF00550">
    <property type="entry name" value="PP-binding"/>
    <property type="match status" value="1"/>
</dbReference>
<dbReference type="InterPro" id="IPR036736">
    <property type="entry name" value="ACP-like_sf"/>
</dbReference>
<name>A0A8I2HD43_9GAMM</name>
<gene>
    <name evidence="5" type="ORF">F9Y85_24940</name>
</gene>
<dbReference type="GO" id="GO:0043041">
    <property type="term" value="P:amino acid activation for nonribosomal peptide biosynthetic process"/>
    <property type="evidence" value="ECO:0007669"/>
    <property type="project" value="TreeGrafter"/>
</dbReference>
<dbReference type="SUPFAM" id="SSF47336">
    <property type="entry name" value="ACP-like"/>
    <property type="match status" value="1"/>
</dbReference>
<evidence type="ECO:0000259" key="4">
    <source>
        <dbReference type="PROSITE" id="PS50075"/>
    </source>
</evidence>
<dbReference type="Gene3D" id="1.10.1200.10">
    <property type="entry name" value="ACP-like"/>
    <property type="match status" value="1"/>
</dbReference>
<dbReference type="FunFam" id="1.10.1200.10:FF:000005">
    <property type="entry name" value="Nonribosomal peptide synthetase 1"/>
    <property type="match status" value="1"/>
</dbReference>
<feature type="non-terminal residue" evidence="5">
    <location>
        <position position="1"/>
    </location>
</feature>
<dbReference type="SUPFAM" id="SSF56801">
    <property type="entry name" value="Acetyl-CoA synthetase-like"/>
    <property type="match status" value="1"/>
</dbReference>
<dbReference type="GO" id="GO:0044550">
    <property type="term" value="P:secondary metabolite biosynthetic process"/>
    <property type="evidence" value="ECO:0007669"/>
    <property type="project" value="TreeGrafter"/>
</dbReference>
<dbReference type="PANTHER" id="PTHR45527">
    <property type="entry name" value="NONRIBOSOMAL PEPTIDE SYNTHETASE"/>
    <property type="match status" value="1"/>
</dbReference>
<accession>A0A8I2HD43</accession>
<feature type="non-terminal residue" evidence="5">
    <location>
        <position position="143"/>
    </location>
</feature>
<dbReference type="InterPro" id="IPR020806">
    <property type="entry name" value="PKS_PP-bd"/>
</dbReference>
<evidence type="ECO:0000256" key="2">
    <source>
        <dbReference type="ARBA" id="ARBA00022450"/>
    </source>
</evidence>
<dbReference type="Gene3D" id="3.30.300.30">
    <property type="match status" value="1"/>
</dbReference>
<comment type="caution">
    <text evidence="5">The sequence shown here is derived from an EMBL/GenBank/DDBJ whole genome shotgun (WGS) entry which is preliminary data.</text>
</comment>
<dbReference type="GO" id="GO:0031177">
    <property type="term" value="F:phosphopantetheine binding"/>
    <property type="evidence" value="ECO:0007669"/>
    <property type="project" value="InterPro"/>
</dbReference>
<dbReference type="RefSeq" id="WP_223193843.1">
    <property type="nucleotide sequence ID" value="NZ_VSSD01000070.1"/>
</dbReference>
<dbReference type="AlphaFoldDB" id="A0A8I2HD43"/>
<evidence type="ECO:0000256" key="1">
    <source>
        <dbReference type="ARBA" id="ARBA00001957"/>
    </source>
</evidence>
<protein>
    <recommendedName>
        <fullName evidence="4">Carrier domain-containing protein</fullName>
    </recommendedName>
</protein>
<evidence type="ECO:0000313" key="6">
    <source>
        <dbReference type="Proteomes" id="UP000646877"/>
    </source>
</evidence>